<dbReference type="PANTHER" id="PTHR42796:SF4">
    <property type="entry name" value="FUMARYLACETOACETATE HYDROLASE DOMAIN-CONTAINING PROTEIN 2A"/>
    <property type="match status" value="1"/>
</dbReference>
<dbReference type="PANTHER" id="PTHR42796">
    <property type="entry name" value="FUMARYLACETOACETATE HYDROLASE DOMAIN-CONTAINING PROTEIN 2A-RELATED"/>
    <property type="match status" value="1"/>
</dbReference>
<dbReference type="FunFam" id="3.90.850.10:FF:000002">
    <property type="entry name" value="2-hydroxyhepta-2,4-diene-1,7-dioate isomerase"/>
    <property type="match status" value="1"/>
</dbReference>
<dbReference type="GO" id="GO:0019752">
    <property type="term" value="P:carboxylic acid metabolic process"/>
    <property type="evidence" value="ECO:0007669"/>
    <property type="project" value="UniProtKB-ARBA"/>
</dbReference>
<dbReference type="GO" id="GO:0046872">
    <property type="term" value="F:metal ion binding"/>
    <property type="evidence" value="ECO:0007669"/>
    <property type="project" value="UniProtKB-KW"/>
</dbReference>
<comment type="catalytic activity">
    <reaction evidence="4">
        <text>(2E,4Z)-5-hydroxypenta-2,4-diene-1,2,5-tricarboxylate = (3E,5R)-5-carboxy-2-oxohept-3-enedioate</text>
        <dbReference type="Rhea" id="RHEA:18813"/>
        <dbReference type="ChEBI" id="CHEBI:47961"/>
        <dbReference type="ChEBI" id="CHEBI:87491"/>
        <dbReference type="EC" id="5.3.3.10"/>
    </reaction>
</comment>
<evidence type="ECO:0000256" key="5">
    <source>
        <dbReference type="ARBA" id="ARBA00057150"/>
    </source>
</evidence>
<evidence type="ECO:0000313" key="10">
    <source>
        <dbReference type="Proteomes" id="UP000619743"/>
    </source>
</evidence>
<comment type="pathway">
    <text evidence="6">Aromatic compound metabolism; 4-hydroxyphenylacetate degradation; pyruvate and succinate semialdehyde from 4-hydroxyphenylacetate: step 4/7.</text>
</comment>
<gene>
    <name evidence="9" type="ORF">GCM10011369_07550</name>
</gene>
<organism evidence="9 10">
    <name type="scientific">Neiella marina</name>
    <dbReference type="NCBI Taxonomy" id="508461"/>
    <lineage>
        <taxon>Bacteria</taxon>
        <taxon>Pseudomonadati</taxon>
        <taxon>Pseudomonadota</taxon>
        <taxon>Gammaproteobacteria</taxon>
        <taxon>Alteromonadales</taxon>
        <taxon>Echinimonadaceae</taxon>
        <taxon>Neiella</taxon>
    </lineage>
</organism>
<sequence length="292" mass="31593">MQFVSFMKPGQSSPNLGILDRDLVLDVAAAAAKTGTAVPTTFNDLYSEGLAALPKLQQLATDVEAETALWMPLSEVSYGALSDAPEKVICIGLNYKKHAEEANMAIPTNPVVFSKFANSLCGHGVDVDVTGLEQLDYEAELALVIGKEGKHIAADDALDHVFGYCNANDLSERALQFDSGQWLHGKTLDDFLPMGPWLVTADEFGNPNDKTIVGRLNGEVRQQSNTADMIFDVKTIIAYVSKYMTLKPGDVIITGTPEGVILGFHNQQWLKAGDTYEVEIEGLGVLRNTLTA</sequence>
<dbReference type="Proteomes" id="UP000619743">
    <property type="component" value="Unassembled WGS sequence"/>
</dbReference>
<name>A0A8J2XNG8_9GAMM</name>
<evidence type="ECO:0000256" key="6">
    <source>
        <dbReference type="ARBA" id="ARBA00060569"/>
    </source>
</evidence>
<keyword evidence="10" id="KW-1185">Reference proteome</keyword>
<dbReference type="InterPro" id="IPR011234">
    <property type="entry name" value="Fumarylacetoacetase-like_C"/>
</dbReference>
<dbReference type="SUPFAM" id="SSF56529">
    <property type="entry name" value="FAH"/>
    <property type="match status" value="1"/>
</dbReference>
<reference evidence="10" key="1">
    <citation type="journal article" date="2019" name="Int. J. Syst. Evol. Microbiol.">
        <title>The Global Catalogue of Microorganisms (GCM) 10K type strain sequencing project: providing services to taxonomists for standard genome sequencing and annotation.</title>
        <authorList>
            <consortium name="The Broad Institute Genomics Platform"/>
            <consortium name="The Broad Institute Genome Sequencing Center for Infectious Disease"/>
            <person name="Wu L."/>
            <person name="Ma J."/>
        </authorList>
    </citation>
    <scope>NUCLEOTIDE SEQUENCE [LARGE SCALE GENOMIC DNA]</scope>
    <source>
        <strain evidence="10">CGMCC 1.10130</strain>
    </source>
</reference>
<evidence type="ECO:0000259" key="8">
    <source>
        <dbReference type="Pfam" id="PF01557"/>
    </source>
</evidence>
<dbReference type="AlphaFoldDB" id="A0A8J2XNG8"/>
<dbReference type="InterPro" id="IPR036663">
    <property type="entry name" value="Fumarylacetoacetase_C_sf"/>
</dbReference>
<evidence type="ECO:0000313" key="9">
    <source>
        <dbReference type="EMBL" id="GGA68394.1"/>
    </source>
</evidence>
<feature type="domain" description="Fumarylacetoacetase-like C-terminal" evidence="8">
    <location>
        <begin position="87"/>
        <end position="290"/>
    </location>
</feature>
<proteinExistence type="inferred from homology"/>
<protein>
    <recommendedName>
        <fullName evidence="8">Fumarylacetoacetase-like C-terminal domain-containing protein</fullName>
    </recommendedName>
</protein>
<dbReference type="Pfam" id="PF01557">
    <property type="entry name" value="FAA_hydrolase"/>
    <property type="match status" value="1"/>
</dbReference>
<evidence type="ECO:0000256" key="3">
    <source>
        <dbReference type="ARBA" id="ARBA00051258"/>
    </source>
</evidence>
<dbReference type="GO" id="GO:0008704">
    <property type="term" value="F:5-carboxymethyl-2-hydroxymuconate delta-isomerase activity"/>
    <property type="evidence" value="ECO:0007669"/>
    <property type="project" value="UniProtKB-EC"/>
</dbReference>
<dbReference type="GO" id="GO:0018800">
    <property type="term" value="F:5-oxopent-3-ene-1,2,5-tricarboxylate decarboxylase activity"/>
    <property type="evidence" value="ECO:0007669"/>
    <property type="project" value="UniProtKB-EC"/>
</dbReference>
<evidence type="ECO:0000256" key="2">
    <source>
        <dbReference type="ARBA" id="ARBA00022723"/>
    </source>
</evidence>
<evidence type="ECO:0000256" key="4">
    <source>
        <dbReference type="ARBA" id="ARBA00052790"/>
    </source>
</evidence>
<evidence type="ECO:0000256" key="1">
    <source>
        <dbReference type="ARBA" id="ARBA00010211"/>
    </source>
</evidence>
<dbReference type="Gene3D" id="3.90.850.10">
    <property type="entry name" value="Fumarylacetoacetase-like, C-terminal domain"/>
    <property type="match status" value="1"/>
</dbReference>
<comment type="pathway">
    <text evidence="7">Aromatic compound metabolism; 4-hydroxyphenylacetate degradation; pyruvate and succinate semialdehyde from 4-hydroxyphenylacetate: step 5/7.</text>
</comment>
<dbReference type="RefSeq" id="WP_087506546.1">
    <property type="nucleotide sequence ID" value="NZ_BMDX01000003.1"/>
</dbReference>
<dbReference type="OrthoDB" id="9805307at2"/>
<dbReference type="EMBL" id="BMDX01000003">
    <property type="protein sequence ID" value="GGA68394.1"/>
    <property type="molecule type" value="Genomic_DNA"/>
</dbReference>
<dbReference type="InterPro" id="IPR051121">
    <property type="entry name" value="FAH"/>
</dbReference>
<keyword evidence="2" id="KW-0479">Metal-binding</keyword>
<evidence type="ECO:0000256" key="7">
    <source>
        <dbReference type="ARBA" id="ARBA00060680"/>
    </source>
</evidence>
<accession>A0A8J2XNG8</accession>
<comment type="function">
    <text evidence="5">Decarboxylates OPET (5-oxo-pent-3-ene-1,2,5-tricarboxylic acid) into HHDD (2-hydroxy-hept-2,4-diene-1,7-dioate) and isomerizes it to OHED (2-oxo-hept-3-ene-1,7-dioate).</text>
</comment>
<comment type="catalytic activity">
    <reaction evidence="3">
        <text>(3E,5R)-5-carboxy-2-oxohept-3-enedioate + H(+) = (4Z)-2-oxohept-4-enedioate + CO2</text>
        <dbReference type="Rhea" id="RHEA:14397"/>
        <dbReference type="ChEBI" id="CHEBI:15378"/>
        <dbReference type="ChEBI" id="CHEBI:16526"/>
        <dbReference type="ChEBI" id="CHEBI:87491"/>
        <dbReference type="ChEBI" id="CHEBI:87507"/>
        <dbReference type="EC" id="4.1.1.68"/>
    </reaction>
</comment>
<comment type="similarity">
    <text evidence="1">Belongs to the FAH family.</text>
</comment>
<comment type="caution">
    <text evidence="9">The sequence shown here is derived from an EMBL/GenBank/DDBJ whole genome shotgun (WGS) entry which is preliminary data.</text>
</comment>